<dbReference type="SUPFAM" id="SSF53822">
    <property type="entry name" value="Periplasmic binding protein-like I"/>
    <property type="match status" value="1"/>
</dbReference>
<dbReference type="GO" id="GO:0009252">
    <property type="term" value="P:peptidoglycan biosynthetic process"/>
    <property type="evidence" value="ECO:0007669"/>
    <property type="project" value="TreeGrafter"/>
</dbReference>
<keyword evidence="4" id="KW-1185">Reference proteome</keyword>
<dbReference type="PROSITE" id="PS51257">
    <property type="entry name" value="PROKAR_LIPOPROTEIN"/>
    <property type="match status" value="1"/>
</dbReference>
<dbReference type="GO" id="GO:0031241">
    <property type="term" value="C:periplasmic side of cell outer membrane"/>
    <property type="evidence" value="ECO:0007669"/>
    <property type="project" value="TreeGrafter"/>
</dbReference>
<accession>A0A3A1YCV8</accession>
<feature type="chain" id="PRO_5017325849" description="Penicillin-binding protein activator LpoA" evidence="2">
    <location>
        <begin position="23"/>
        <end position="599"/>
    </location>
</feature>
<dbReference type="Pfam" id="PF04348">
    <property type="entry name" value="LppC"/>
    <property type="match status" value="1"/>
</dbReference>
<comment type="caution">
    <text evidence="3">The sequence shown here is derived from an EMBL/GenBank/DDBJ whole genome shotgun (WGS) entry which is preliminary data.</text>
</comment>
<dbReference type="Proteomes" id="UP000265964">
    <property type="component" value="Unassembled WGS sequence"/>
</dbReference>
<dbReference type="EMBL" id="NRJF01000108">
    <property type="protein sequence ID" value="RIY35059.1"/>
    <property type="molecule type" value="Genomic_DNA"/>
</dbReference>
<evidence type="ECO:0000313" key="3">
    <source>
        <dbReference type="EMBL" id="RIY35059.1"/>
    </source>
</evidence>
<dbReference type="Gene3D" id="3.40.50.2300">
    <property type="match status" value="2"/>
</dbReference>
<evidence type="ECO:0008006" key="5">
    <source>
        <dbReference type="Google" id="ProtNLM"/>
    </source>
</evidence>
<dbReference type="OrthoDB" id="6708821at2"/>
<dbReference type="InterPro" id="IPR007443">
    <property type="entry name" value="LpoA"/>
</dbReference>
<dbReference type="PANTHER" id="PTHR38038:SF1">
    <property type="entry name" value="PENICILLIN-BINDING PROTEIN ACTIVATOR LPOA"/>
    <property type="match status" value="1"/>
</dbReference>
<dbReference type="CDD" id="cd06339">
    <property type="entry name" value="PBP1_YraM_LppC_lipoprotein-like"/>
    <property type="match status" value="1"/>
</dbReference>
<sequence length="599" mass="65198">MNQTIKIASKLGVIATLSMALASCMLPQVNIGGGSSTSASQTIANYSSLSESEKEFVAQLLKTQSISTQTLINYYNTNSNPYVRNEIILKLVNNLINENKLDAAKYYLQNFTTSSDTRQNSTYNIVATRLGQLTNDQDLINNTTNVDFSQISLNQKLSAAKVEVVKQFANSQYNQGLDIVNEVFPSLSDADKQALVDFTLSQLTNLSVVSLSNLANGASTINSAWYTLASLAVENENDARALAQGFDTWSSTYAQSQNPAVSLTPSLFKQSQSAASSNYKNVTVLLPLTSNTVGELASAIQQGINTANQENKSPVRISYVDTNTTSAVQAVRDADGKADIIIGPLLRDNVVAVNQLTLTTPEIMLTSIGSYNVGACYYSMGIEDQVRTIANVMKQMNLNNPVIFSDGSSSSLRAISEFSRVWLEISQQNVNVINFSDDNLDANVKNLLGRTPAPDAVLFLGNAEQLVTFNSSLNFNNPENKVKTFATYRSNDETLTPAKLADLRNVYFTESAVIAEPKSTLANKANSSLKINNYNAKRLFAFGYDAFKLAQNYTALRTVNNYTVSGATGKIIIQPGRNCIVSSYYNVYNVVDGAFIKIN</sequence>
<evidence type="ECO:0000313" key="4">
    <source>
        <dbReference type="Proteomes" id="UP000265964"/>
    </source>
</evidence>
<evidence type="ECO:0000256" key="1">
    <source>
        <dbReference type="ARBA" id="ARBA00023136"/>
    </source>
</evidence>
<protein>
    <recommendedName>
        <fullName evidence="5">Penicillin-binding protein activator LpoA</fullName>
    </recommendedName>
</protein>
<keyword evidence="2" id="KW-0732">Signal</keyword>
<gene>
    <name evidence="3" type="ORF">CKF59_04185</name>
</gene>
<keyword evidence="1" id="KW-0472">Membrane</keyword>
<organism evidence="3 4">
    <name type="scientific">Psittacicella gerlachiana</name>
    <dbReference type="NCBI Taxonomy" id="2028574"/>
    <lineage>
        <taxon>Bacteria</taxon>
        <taxon>Pseudomonadati</taxon>
        <taxon>Pseudomonadota</taxon>
        <taxon>Gammaproteobacteria</taxon>
        <taxon>Pasteurellales</taxon>
        <taxon>Psittacicellaceae</taxon>
        <taxon>Psittacicella</taxon>
    </lineage>
</organism>
<dbReference type="GO" id="GO:0030234">
    <property type="term" value="F:enzyme regulator activity"/>
    <property type="evidence" value="ECO:0007669"/>
    <property type="project" value="TreeGrafter"/>
</dbReference>
<proteinExistence type="predicted"/>
<dbReference type="AlphaFoldDB" id="A0A3A1YCV8"/>
<dbReference type="InterPro" id="IPR028082">
    <property type="entry name" value="Peripla_BP_I"/>
</dbReference>
<reference evidence="3 4" key="1">
    <citation type="submission" date="2017-08" db="EMBL/GenBank/DDBJ databases">
        <title>Reclassification of Bisgaard taxon 37 and 44.</title>
        <authorList>
            <person name="Christensen H."/>
        </authorList>
    </citation>
    <scope>NUCLEOTIDE SEQUENCE [LARGE SCALE GENOMIC DNA]</scope>
    <source>
        <strain evidence="3 4">EEAB3T1</strain>
    </source>
</reference>
<dbReference type="PANTHER" id="PTHR38038">
    <property type="entry name" value="PENICILLIN-BINDING PROTEIN ACTIVATOR LPOA"/>
    <property type="match status" value="1"/>
</dbReference>
<name>A0A3A1YCV8_9GAMM</name>
<evidence type="ECO:0000256" key="2">
    <source>
        <dbReference type="SAM" id="SignalP"/>
    </source>
</evidence>
<dbReference type="RefSeq" id="WP_119534721.1">
    <property type="nucleotide sequence ID" value="NZ_NRJF01000108.1"/>
</dbReference>
<dbReference type="Gene3D" id="1.25.40.650">
    <property type="match status" value="1"/>
</dbReference>
<feature type="signal peptide" evidence="2">
    <location>
        <begin position="1"/>
        <end position="22"/>
    </location>
</feature>